<name>A0A2K9NHC3_9PROT</name>
<keyword evidence="2" id="KW-1185">Reference proteome</keyword>
<reference evidence="1 2" key="1">
    <citation type="submission" date="2017-12" db="EMBL/GenBank/DDBJ databases">
        <title>Genomes of bacteria within cyanobacterial aggregates.</title>
        <authorList>
            <person name="Cai H."/>
        </authorList>
    </citation>
    <scope>NUCLEOTIDE SEQUENCE [LARGE SCALE GENOMIC DNA]</scope>
    <source>
        <strain evidence="1 2">TH16</strain>
    </source>
</reference>
<sequence length="229" mass="25137">MTDKPLNRRRLLALASLMPLAACSPASLLTGGKVQKVYVLTPAREFTAGLARAPWQLLVETPLANAAVDTPRIVLGETSNRMTYYSGASWADTGPDMMQTLLVESFENSRRIVAVGVERSGLRADFILKTDLRDFHANYKGHDPHDTAPEATVRMNAKLVRMPRRNIVAGDTFEATVRAASPALDDIIKAFDQATGAVLRRIVEWTLQQGMANVDVYPLAWAAEPAAYR</sequence>
<dbReference type="Pfam" id="PF03886">
    <property type="entry name" value="ABC_trans_aux"/>
    <property type="match status" value="1"/>
</dbReference>
<organism evidence="1 2">
    <name type="scientific">Niveispirillum cyanobacteriorum</name>
    <dbReference type="NCBI Taxonomy" id="1612173"/>
    <lineage>
        <taxon>Bacteria</taxon>
        <taxon>Pseudomonadati</taxon>
        <taxon>Pseudomonadota</taxon>
        <taxon>Alphaproteobacteria</taxon>
        <taxon>Rhodospirillales</taxon>
        <taxon>Azospirillaceae</taxon>
        <taxon>Niveispirillum</taxon>
    </lineage>
</organism>
<dbReference type="AlphaFoldDB" id="A0A2K9NHC3"/>
<dbReference type="KEGG" id="ncb:C0V82_19105"/>
<proteinExistence type="predicted"/>
<dbReference type="SUPFAM" id="SSF159594">
    <property type="entry name" value="XCC0632-like"/>
    <property type="match status" value="1"/>
</dbReference>
<evidence type="ECO:0000313" key="1">
    <source>
        <dbReference type="EMBL" id="AUN32473.1"/>
    </source>
</evidence>
<dbReference type="Proteomes" id="UP000234752">
    <property type="component" value="Chromosome eg_2"/>
</dbReference>
<protein>
    <submittedName>
        <fullName evidence="1">Uncharacterized protein</fullName>
    </submittedName>
</protein>
<evidence type="ECO:0000313" key="2">
    <source>
        <dbReference type="Proteomes" id="UP000234752"/>
    </source>
</evidence>
<dbReference type="RefSeq" id="WP_102114009.1">
    <property type="nucleotide sequence ID" value="NZ_BMGN01000007.1"/>
</dbReference>
<dbReference type="InterPro" id="IPR005586">
    <property type="entry name" value="ABC_trans_aux"/>
</dbReference>
<dbReference type="Gene3D" id="3.40.50.10610">
    <property type="entry name" value="ABC-type transport auxiliary lipoprotein component"/>
    <property type="match status" value="1"/>
</dbReference>
<gene>
    <name evidence="1" type="ORF">C0V82_19105</name>
</gene>
<dbReference type="OrthoDB" id="9808689at2"/>
<accession>A0A2K9NHC3</accession>
<dbReference type="EMBL" id="CP025612">
    <property type="protein sequence ID" value="AUN32473.1"/>
    <property type="molecule type" value="Genomic_DNA"/>
</dbReference>